<dbReference type="Gene3D" id="3.40.50.12480">
    <property type="match status" value="4"/>
</dbReference>
<keyword evidence="8" id="KW-1185">Reference proteome</keyword>
<dbReference type="InterPro" id="IPR001245">
    <property type="entry name" value="Ser-Thr/Tyr_kinase_cat_dom"/>
</dbReference>
<keyword evidence="3 4" id="KW-0067">ATP-binding</keyword>
<dbReference type="PROSITE" id="PS00108">
    <property type="entry name" value="PROTEIN_KINASE_ST"/>
    <property type="match status" value="2"/>
</dbReference>
<evidence type="ECO:0000256" key="2">
    <source>
        <dbReference type="ARBA" id="ARBA00022741"/>
    </source>
</evidence>
<dbReference type="Pfam" id="PF13306">
    <property type="entry name" value="LRR_5"/>
    <property type="match status" value="4"/>
</dbReference>
<dbReference type="PROSITE" id="PS50011">
    <property type="entry name" value="PROTEIN_KINASE_DOM"/>
    <property type="match status" value="2"/>
</dbReference>
<accession>A0ABR2H738</accession>
<reference evidence="7 8" key="1">
    <citation type="submission" date="2024-04" db="EMBL/GenBank/DDBJ databases">
        <title>Tritrichomonas musculus Genome.</title>
        <authorList>
            <person name="Alves-Ferreira E."/>
            <person name="Grigg M."/>
            <person name="Lorenzi H."/>
            <person name="Galac M."/>
        </authorList>
    </citation>
    <scope>NUCLEOTIDE SEQUENCE [LARGE SCALE GENOMIC DNA]</scope>
    <source>
        <strain evidence="7 8">EAF2021</strain>
    </source>
</reference>
<dbReference type="Gene3D" id="1.25.40.10">
    <property type="entry name" value="Tetratricopeptide repeat domain"/>
    <property type="match status" value="1"/>
</dbReference>
<dbReference type="InterPro" id="IPR008271">
    <property type="entry name" value="Ser/Thr_kinase_AS"/>
</dbReference>
<keyword evidence="1" id="KW-0723">Serine/threonine-protein kinase</keyword>
<dbReference type="InterPro" id="IPR011990">
    <property type="entry name" value="TPR-like_helical_dom_sf"/>
</dbReference>
<evidence type="ECO:0000256" key="5">
    <source>
        <dbReference type="SAM" id="MobiDB-lite"/>
    </source>
</evidence>
<dbReference type="InterPro" id="IPR032675">
    <property type="entry name" value="LRR_dom_sf"/>
</dbReference>
<dbReference type="Gene3D" id="1.20.5.340">
    <property type="match status" value="1"/>
</dbReference>
<dbReference type="PANTHER" id="PTHR45661">
    <property type="entry name" value="SURFACE ANTIGEN"/>
    <property type="match status" value="1"/>
</dbReference>
<dbReference type="EMBL" id="JAPFFF010000040">
    <property type="protein sequence ID" value="KAK8841638.1"/>
    <property type="molecule type" value="Genomic_DNA"/>
</dbReference>
<dbReference type="Pfam" id="PF07714">
    <property type="entry name" value="PK_Tyr_Ser-Thr"/>
    <property type="match status" value="1"/>
</dbReference>
<keyword evidence="2 4" id="KW-0547">Nucleotide-binding</keyword>
<dbReference type="SUPFAM" id="SSF56112">
    <property type="entry name" value="Protein kinase-like (PK-like)"/>
    <property type="match status" value="2"/>
</dbReference>
<name>A0ABR2H738_9EUKA</name>
<dbReference type="Pfam" id="PF00069">
    <property type="entry name" value="Pkinase"/>
    <property type="match status" value="1"/>
</dbReference>
<keyword evidence="1" id="KW-0808">Transferase</keyword>
<dbReference type="PANTHER" id="PTHR45661:SF3">
    <property type="entry name" value="IG-LIKE DOMAIN-CONTAINING PROTEIN"/>
    <property type="match status" value="1"/>
</dbReference>
<evidence type="ECO:0000256" key="4">
    <source>
        <dbReference type="PROSITE-ProRule" id="PRU10141"/>
    </source>
</evidence>
<feature type="region of interest" description="Disordered" evidence="5">
    <location>
        <begin position="2077"/>
        <end position="2184"/>
    </location>
</feature>
<feature type="binding site" evidence="4">
    <location>
        <position position="453"/>
    </location>
    <ligand>
        <name>ATP</name>
        <dbReference type="ChEBI" id="CHEBI:30616"/>
    </ligand>
</feature>
<sequence length="2238" mass="250076">MLATNEKIVLKENLYQPYSSFDQSFDLNNFVLQNLIKEDSFIKIYQIKEKKTCEILHAKIFFKNYFIPNAFSQISKLNHPSILKYYGYSSIDSENKPNPVLIIEPTSNLRLSDLILSENTNRNIKFNSTLKLITIFGIASAMSYLHANNIIHPDLKPLNVLFDHFFLPKIDNYIDFISQKENNSINNNSSLELSPEMIKTHELTKSSNVFSFGIITFEILTSEVMIDNSELYEKVKKGYRPDFKNILQSYRNMIEECWQPDPQKRPSFDEIIKKLKNDHGFTDEKVNKKDFLDYVNYIDACKDETDNYYYADKFIDFKSISYIEFIQSLSHLNYINITSNSNDVTSNSNDVTSSSNDVTSNSNDVTSSSNDVTSNSNDVTSSSNDVTSSSNDVTSSSNDKISVSKVKKIISPIRKSKFVNLDQFYLKDYIGEGKFGKVFLVREITTKELFVAKISKLHISNDFENDGNSLPFYREVKLMSAFNHPSIIRFVGYSPTDFVHKSFPTIITEYAPNGILESVIKLEAAGRSPEYWNDTRRLITIYGIASGMQYLHSHNVIHRDLKPANILIDEHFFPKIADFGLSKAILGKLENHSLNRMSEPGVKGTPLYISPEGLGQFIYSKPGDVFAFSIVLYELLTLKKIGEHLDFQDLFSSVVIKKQRPELTDDIPKPFQVLITKCWDQNPEKRLTFDEIVSDLKNNRDYLSEVINENDYFNYIDLIENSKTSFDLNKSIRFKDITNSIQRNKRNEDSSEFESESDDCEEEMSNIYQNFSNQKEDTNNNCLKVYSNENLCIQKKDFESTVDSSGVKIVEKEKIIETLKMKKDQLYAKELFISGKNLIERNDESQDIVGGIQLLEQSISNDCLDARIYYCRLLINGKLIPRNIEKAKELLLEKINTNDSNVMLLYGKVLLHEKEFNEAKKMIKRSVVKENIEAMFEYGKLLYSKNKEKAMKYFNFSKVAGFEKSLKFLDSYMKIVGIEGFDNLNDDIQLFLISQVMKNDFCKLNEIKIFIKLSKTKMFYLNDYFSSDLGKVLVHFKTTIQVIYPSEIFESIKSIFQESDAQVLLSVIFQSPMNIIADNAFKKCNVFFENEIPDTINEIGKYAFYECALSLSQIDVPPLITEIKDYAFSKCSPLEQIAIPSLVTSIGNHAFEKCTSLMKITIPSSVISIGECAFNNCSSLKQITVPSSVSSIGDHAFEKCSELDQIEIPSSVTSIGKNIFCDCCSLTKIAIPSSVISIGEYAFYGCSSLMQIIIPRIVTYIGKHAFEKCSKLDQIEISSSLSSIEDCLFKECPKLEQISIPSSITSIGEYAFYECSSLKQIIIPSSVTSIGDYAFERCTKLKIITINSLITSLGSYLFSGCISLTQITIPSSVTSIGNNAFGNCKSLKQVIIPSLVTSIGDYSFIGCSSIEQIEIPQSVTIIGKGSFSGCTSLIDLKIPPSVTSIENYTFYGCSSLKEIEIPSCVTLIGDNAFDRCSKLKQVTIPSLVESLGEYAFNECSVLEQITLPPSITSIGRRTFSGCRSLKEIDIPSNVTEIGNCAFNECSLLKQIVIPPSATLIGSETFAGCASLVTISIPSSVVSIGENAFERCFDLKGISIPHITVIKNGVFAKCSSLTQLTIPSTVVSIENEAFAGCSSLEQIEIPSSVVSIGWQAFEGCSKLREIYIPPILKIQMKAFSGCASLTHIKIPSSVTSIRGEAFSGCSLLTEIAIPSSVISIGNKVFERCSSLKHVEISSLISSIGDHLFSECSSLTSITIPSSVTSIGNHAFERTSIKHITIPHLVNSIGEFAFNECLSLEQITIISSATTIEKGAFAKCLLLKEISIPSSINSCVTEIKDYVFNGCSTLAQITIPSSVTSIGKYSFCGCSSLEQIIIPSHVTSIGEYAFSKCVKLKQIVIPSSVTSIGRGAFSGCSSLLKLEIPYSVVFIDEYLLNGCTSLTEITMPYSITSIKKYAFNGCSSIEQIKILPSVASIESYAFNKCSSLERINIPPSVTSIGNYIFNGCNSLKNVEKHSSLFIPERCPINEYITIKKKSTISSVSLKTDDVNKKLSEQVSGPSCSKKELDFHLNKKESNLLPRKTVKSTPKISSAKKDTRSSLTEERSKISSAKKDTRSSLSNERSKISSAKKDTRSSLSNERSKISSAKKETRSSLPIKISSPPTKKVMMAHSPLKKKRGTKSPDECTIIKPRVTENRPLSRELHKSSSFVSQVKSFSQIDQSSLLTKKTFQTPRKKSNI</sequence>
<dbReference type="InterPro" id="IPR011009">
    <property type="entry name" value="Kinase-like_dom_sf"/>
</dbReference>
<dbReference type="Gene3D" id="3.80.10.10">
    <property type="entry name" value="Ribonuclease Inhibitor"/>
    <property type="match status" value="9"/>
</dbReference>
<dbReference type="PROSITE" id="PS00107">
    <property type="entry name" value="PROTEIN_KINASE_ATP"/>
    <property type="match status" value="1"/>
</dbReference>
<dbReference type="SUPFAM" id="SSF81901">
    <property type="entry name" value="HCP-like"/>
    <property type="match status" value="1"/>
</dbReference>
<organism evidence="7 8">
    <name type="scientific">Tritrichomonas musculus</name>
    <dbReference type="NCBI Taxonomy" id="1915356"/>
    <lineage>
        <taxon>Eukaryota</taxon>
        <taxon>Metamonada</taxon>
        <taxon>Parabasalia</taxon>
        <taxon>Tritrichomonadida</taxon>
        <taxon>Tritrichomonadidae</taxon>
        <taxon>Tritrichomonas</taxon>
    </lineage>
</organism>
<proteinExistence type="predicted"/>
<feature type="compositionally biased region" description="Basic and acidic residues" evidence="5">
    <location>
        <begin position="2092"/>
        <end position="2151"/>
    </location>
</feature>
<dbReference type="SMART" id="SM00220">
    <property type="entry name" value="S_TKc"/>
    <property type="match status" value="2"/>
</dbReference>
<dbReference type="PRINTS" id="PR00109">
    <property type="entry name" value="TYRKINASE"/>
</dbReference>
<feature type="region of interest" description="Disordered" evidence="5">
    <location>
        <begin position="343"/>
        <end position="398"/>
    </location>
</feature>
<gene>
    <name evidence="7" type="ORF">M9Y10_026578</name>
</gene>
<evidence type="ECO:0000256" key="3">
    <source>
        <dbReference type="ARBA" id="ARBA00022840"/>
    </source>
</evidence>
<dbReference type="InterPro" id="IPR026906">
    <property type="entry name" value="LRR_5"/>
</dbReference>
<keyword evidence="1" id="KW-0418">Kinase</keyword>
<feature type="domain" description="Protein kinase" evidence="6">
    <location>
        <begin position="30"/>
        <end position="282"/>
    </location>
</feature>
<evidence type="ECO:0000313" key="7">
    <source>
        <dbReference type="EMBL" id="KAK8841638.1"/>
    </source>
</evidence>
<dbReference type="Gene3D" id="1.10.510.10">
    <property type="entry name" value="Transferase(Phosphotransferase) domain 1"/>
    <property type="match status" value="2"/>
</dbReference>
<evidence type="ECO:0000313" key="8">
    <source>
        <dbReference type="Proteomes" id="UP001470230"/>
    </source>
</evidence>
<feature type="domain" description="Protein kinase" evidence="6">
    <location>
        <begin position="424"/>
        <end position="703"/>
    </location>
</feature>
<comment type="caution">
    <text evidence="7">The sequence shown here is derived from an EMBL/GenBank/DDBJ whole genome shotgun (WGS) entry which is preliminary data.</text>
</comment>
<evidence type="ECO:0000256" key="1">
    <source>
        <dbReference type="ARBA" id="ARBA00022527"/>
    </source>
</evidence>
<dbReference type="SUPFAM" id="SSF52058">
    <property type="entry name" value="L domain-like"/>
    <property type="match status" value="2"/>
</dbReference>
<dbReference type="InterPro" id="IPR000719">
    <property type="entry name" value="Prot_kinase_dom"/>
</dbReference>
<dbReference type="InterPro" id="IPR053139">
    <property type="entry name" value="Surface_bspA-like"/>
</dbReference>
<protein>
    <recommendedName>
        <fullName evidence="6">Protein kinase domain-containing protein</fullName>
    </recommendedName>
</protein>
<dbReference type="InterPro" id="IPR017441">
    <property type="entry name" value="Protein_kinase_ATP_BS"/>
</dbReference>
<evidence type="ECO:0000259" key="6">
    <source>
        <dbReference type="PROSITE" id="PS50011"/>
    </source>
</evidence>
<dbReference type="Proteomes" id="UP001470230">
    <property type="component" value="Unassembled WGS sequence"/>
</dbReference>